<evidence type="ECO:0000313" key="6">
    <source>
        <dbReference type="Proteomes" id="UP000003781"/>
    </source>
</evidence>
<comment type="similarity">
    <text evidence="2">Belongs to the transposase 27 family.</text>
</comment>
<dbReference type="OrthoDB" id="528683at2"/>
<comment type="caution">
    <text evidence="5">The sequence shown here is derived from an EMBL/GenBank/DDBJ whole genome shotgun (WGS) entry which is preliminary data.</text>
</comment>
<sequence>MKRVIKSGIIIYSLDRIFNNSAKKLIMDNDYSLTSRPPCPSCGSRQILKNGSTHHKKQKFLCKECGRQFIEKPQKKQITLKEKKRVKKLLLERISLRGITRSLEISMTWLQKFVNSLYRSVPLELKVRETSDLEIEVECDELWSYVNSKENPVYIWLAISKRSASRCARKTRRIVGFYLGDRSRLSAREFWKTLPKTYQDNGKFYTDLWESYCDVLLSGAAALAERDRHYPSTKKSGETTRIERLNNTLRHRCSRLVRKNLAFSKNFFNHEGAILYFIHHYNEEILST</sequence>
<dbReference type="GO" id="GO:0006313">
    <property type="term" value="P:DNA transposition"/>
    <property type="evidence" value="ECO:0007669"/>
    <property type="project" value="InterPro"/>
</dbReference>
<keyword evidence="4" id="KW-0233">DNA recombination</keyword>
<protein>
    <recommendedName>
        <fullName evidence="7">Transposase</fullName>
    </recommendedName>
</protein>
<gene>
    <name evidence="5" type="ORF">CY0110_12997</name>
</gene>
<comment type="function">
    <text evidence="1">Absolutely required for transposition of IS1.</text>
</comment>
<dbReference type="Proteomes" id="UP000003781">
    <property type="component" value="Unassembled WGS sequence"/>
</dbReference>
<proteinExistence type="inferred from homology"/>
<evidence type="ECO:0000256" key="4">
    <source>
        <dbReference type="ARBA" id="ARBA00023172"/>
    </source>
</evidence>
<dbReference type="PANTHER" id="PTHR33293:SF1">
    <property type="entry name" value="INSERTION ELEMENT IS1 1 PROTEIN INSB-RELATED"/>
    <property type="match status" value="1"/>
</dbReference>
<name>A3IQY0_9CHRO</name>
<dbReference type="NCBIfam" id="NF033558">
    <property type="entry name" value="transpos_IS1"/>
    <property type="match status" value="1"/>
</dbReference>
<dbReference type="EMBL" id="AAXW01000016">
    <property type="protein sequence ID" value="EAZ91185.1"/>
    <property type="molecule type" value="Genomic_DNA"/>
</dbReference>
<dbReference type="InterPro" id="IPR005063">
    <property type="entry name" value="Transposase_27"/>
</dbReference>
<evidence type="ECO:0000256" key="1">
    <source>
        <dbReference type="ARBA" id="ARBA00004091"/>
    </source>
</evidence>
<dbReference type="GO" id="GO:0004803">
    <property type="term" value="F:transposase activity"/>
    <property type="evidence" value="ECO:0007669"/>
    <property type="project" value="InterPro"/>
</dbReference>
<dbReference type="RefSeq" id="WP_008275795.1">
    <property type="nucleotide sequence ID" value="NZ_AAXW01000016.1"/>
</dbReference>
<dbReference type="Pfam" id="PF03400">
    <property type="entry name" value="DDE_Tnp_IS1"/>
    <property type="match status" value="1"/>
</dbReference>
<dbReference type="InterPro" id="IPR051354">
    <property type="entry name" value="Transposase_27_IS1"/>
</dbReference>
<dbReference type="PANTHER" id="PTHR33293">
    <property type="entry name" value="INSERTION ELEMENT IS1 1 PROTEIN INSB-RELATED"/>
    <property type="match status" value="1"/>
</dbReference>
<evidence type="ECO:0000256" key="3">
    <source>
        <dbReference type="ARBA" id="ARBA00022578"/>
    </source>
</evidence>
<dbReference type="eggNOG" id="COG1662">
    <property type="taxonomic scope" value="Bacteria"/>
</dbReference>
<evidence type="ECO:0000313" key="5">
    <source>
        <dbReference type="EMBL" id="EAZ91185.1"/>
    </source>
</evidence>
<evidence type="ECO:0000256" key="2">
    <source>
        <dbReference type="ARBA" id="ARBA00008841"/>
    </source>
</evidence>
<organism evidence="5 6">
    <name type="scientific">Crocosphaera chwakensis CCY0110</name>
    <dbReference type="NCBI Taxonomy" id="391612"/>
    <lineage>
        <taxon>Bacteria</taxon>
        <taxon>Bacillati</taxon>
        <taxon>Cyanobacteriota</taxon>
        <taxon>Cyanophyceae</taxon>
        <taxon>Oscillatoriophycideae</taxon>
        <taxon>Chroococcales</taxon>
        <taxon>Aphanothecaceae</taxon>
        <taxon>Crocosphaera</taxon>
        <taxon>Crocosphaera chwakensis</taxon>
    </lineage>
</organism>
<accession>A3IQY0</accession>
<keyword evidence="3" id="KW-0815">Transposition</keyword>
<dbReference type="AlphaFoldDB" id="A3IQY0"/>
<evidence type="ECO:0008006" key="7">
    <source>
        <dbReference type="Google" id="ProtNLM"/>
    </source>
</evidence>
<keyword evidence="6" id="KW-1185">Reference proteome</keyword>
<dbReference type="eggNOG" id="COG3677">
    <property type="taxonomic scope" value="Bacteria"/>
</dbReference>
<reference evidence="5 6" key="1">
    <citation type="submission" date="2007-03" db="EMBL/GenBank/DDBJ databases">
        <authorList>
            <person name="Stal L."/>
            <person name="Ferriera S."/>
            <person name="Johnson J."/>
            <person name="Kravitz S."/>
            <person name="Beeson K."/>
            <person name="Sutton G."/>
            <person name="Rogers Y.-H."/>
            <person name="Friedman R."/>
            <person name="Frazier M."/>
            <person name="Venter J.C."/>
        </authorList>
    </citation>
    <scope>NUCLEOTIDE SEQUENCE [LARGE SCALE GENOMIC DNA]</scope>
    <source>
        <strain evidence="5 6">CCY0110</strain>
    </source>
</reference>
<dbReference type="GO" id="GO:0003677">
    <property type="term" value="F:DNA binding"/>
    <property type="evidence" value="ECO:0007669"/>
    <property type="project" value="InterPro"/>
</dbReference>